<dbReference type="AlphaFoldDB" id="A0A9D4HI34"/>
<reference evidence="1" key="1">
    <citation type="journal article" date="2019" name="bioRxiv">
        <title>The Genome of the Zebra Mussel, Dreissena polymorpha: A Resource for Invasive Species Research.</title>
        <authorList>
            <person name="McCartney M.A."/>
            <person name="Auch B."/>
            <person name="Kono T."/>
            <person name="Mallez S."/>
            <person name="Zhang Y."/>
            <person name="Obille A."/>
            <person name="Becker A."/>
            <person name="Abrahante J.E."/>
            <person name="Garbe J."/>
            <person name="Badalamenti J.P."/>
            <person name="Herman A."/>
            <person name="Mangelson H."/>
            <person name="Liachko I."/>
            <person name="Sullivan S."/>
            <person name="Sone E.D."/>
            <person name="Koren S."/>
            <person name="Silverstein K.A.T."/>
            <person name="Beckman K.B."/>
            <person name="Gohl D.M."/>
        </authorList>
    </citation>
    <scope>NUCLEOTIDE SEQUENCE</scope>
    <source>
        <strain evidence="1">Duluth1</strain>
        <tissue evidence="1">Whole animal</tissue>
    </source>
</reference>
<dbReference type="Proteomes" id="UP000828390">
    <property type="component" value="Unassembled WGS sequence"/>
</dbReference>
<dbReference type="EMBL" id="JAIWYP010000013">
    <property type="protein sequence ID" value="KAH3717546.1"/>
    <property type="molecule type" value="Genomic_DNA"/>
</dbReference>
<sequence length="57" mass="6543">MVCYYDARNGGMLYAIAMVVKIMRDIDGSNQEYVAQIVDDALQKLSIWNECEYEFVG</sequence>
<evidence type="ECO:0000313" key="1">
    <source>
        <dbReference type="EMBL" id="KAH3717546.1"/>
    </source>
</evidence>
<accession>A0A9D4HI34</accession>
<evidence type="ECO:0000313" key="2">
    <source>
        <dbReference type="Proteomes" id="UP000828390"/>
    </source>
</evidence>
<name>A0A9D4HI34_DREPO</name>
<organism evidence="1 2">
    <name type="scientific">Dreissena polymorpha</name>
    <name type="common">Zebra mussel</name>
    <name type="synonym">Mytilus polymorpha</name>
    <dbReference type="NCBI Taxonomy" id="45954"/>
    <lineage>
        <taxon>Eukaryota</taxon>
        <taxon>Metazoa</taxon>
        <taxon>Spiralia</taxon>
        <taxon>Lophotrochozoa</taxon>
        <taxon>Mollusca</taxon>
        <taxon>Bivalvia</taxon>
        <taxon>Autobranchia</taxon>
        <taxon>Heteroconchia</taxon>
        <taxon>Euheterodonta</taxon>
        <taxon>Imparidentia</taxon>
        <taxon>Neoheterodontei</taxon>
        <taxon>Myida</taxon>
        <taxon>Dreissenoidea</taxon>
        <taxon>Dreissenidae</taxon>
        <taxon>Dreissena</taxon>
    </lineage>
</organism>
<gene>
    <name evidence="1" type="ORF">DPMN_060338</name>
</gene>
<proteinExistence type="predicted"/>
<keyword evidence="2" id="KW-1185">Reference proteome</keyword>
<protein>
    <submittedName>
        <fullName evidence="1">Uncharacterized protein</fullName>
    </submittedName>
</protein>
<comment type="caution">
    <text evidence="1">The sequence shown here is derived from an EMBL/GenBank/DDBJ whole genome shotgun (WGS) entry which is preliminary data.</text>
</comment>
<reference evidence="1" key="2">
    <citation type="submission" date="2020-11" db="EMBL/GenBank/DDBJ databases">
        <authorList>
            <person name="McCartney M.A."/>
            <person name="Auch B."/>
            <person name="Kono T."/>
            <person name="Mallez S."/>
            <person name="Becker A."/>
            <person name="Gohl D.M."/>
            <person name="Silverstein K.A.T."/>
            <person name="Koren S."/>
            <person name="Bechman K.B."/>
            <person name="Herman A."/>
            <person name="Abrahante J.E."/>
            <person name="Garbe J."/>
        </authorList>
    </citation>
    <scope>NUCLEOTIDE SEQUENCE</scope>
    <source>
        <strain evidence="1">Duluth1</strain>
        <tissue evidence="1">Whole animal</tissue>
    </source>
</reference>